<feature type="signal peptide" evidence="8">
    <location>
        <begin position="1"/>
        <end position="31"/>
    </location>
</feature>
<dbReference type="NCBIfam" id="TIGR03303">
    <property type="entry name" value="OM_YaeT"/>
    <property type="match status" value="1"/>
</dbReference>
<keyword evidence="12" id="KW-1185">Reference proteome</keyword>
<dbReference type="HAMAP" id="MF_01430">
    <property type="entry name" value="OM_assembly_BamA"/>
    <property type="match status" value="1"/>
</dbReference>
<accession>A0ABZ0SCJ4</accession>
<comment type="similarity">
    <text evidence="8">Belongs to the BamA family.</text>
</comment>
<evidence type="ECO:0000259" key="10">
    <source>
        <dbReference type="PROSITE" id="PS51779"/>
    </source>
</evidence>
<keyword evidence="5 8" id="KW-0677">Repeat</keyword>
<evidence type="ECO:0000256" key="7">
    <source>
        <dbReference type="ARBA" id="ARBA00023237"/>
    </source>
</evidence>
<dbReference type="Gene3D" id="3.10.20.310">
    <property type="entry name" value="membrane protein fhac"/>
    <property type="match status" value="5"/>
</dbReference>
<keyword evidence="7 8" id="KW-0998">Cell outer membrane</keyword>
<dbReference type="Proteomes" id="UP001432180">
    <property type="component" value="Chromosome"/>
</dbReference>
<reference evidence="11 12" key="1">
    <citation type="journal article" date="2023" name="Microorganisms">
        <title>Thiorhodovibrio frisius and Trv. litoralis spp. nov., Two Novel Members from a Clade of Fastidious Purple Sulfur Bacteria That Exhibit Unique Red-Shifted Light-Harvesting Capabilities.</title>
        <authorList>
            <person name="Methner A."/>
            <person name="Kuzyk S.B."/>
            <person name="Petersen J."/>
            <person name="Bauer S."/>
            <person name="Brinkmann H."/>
            <person name="Sichau K."/>
            <person name="Wanner G."/>
            <person name="Wolf J."/>
            <person name="Neumann-Schaal M."/>
            <person name="Henke P."/>
            <person name="Tank M."/>
            <person name="Sproer C."/>
            <person name="Bunk B."/>
            <person name="Overmann J."/>
        </authorList>
    </citation>
    <scope>NUCLEOTIDE SEQUENCE [LARGE SCALE GENOMIC DNA]</scope>
    <source>
        <strain evidence="11 12">DSM 6702</strain>
    </source>
</reference>
<comment type="function">
    <text evidence="8">Part of the outer membrane protein assembly complex, which is involved in assembly and insertion of beta-barrel proteins into the outer membrane.</text>
</comment>
<feature type="chain" id="PRO_5044903666" description="Outer membrane protein assembly factor BamA" evidence="8">
    <location>
        <begin position="32"/>
        <end position="777"/>
    </location>
</feature>
<organism evidence="11 12">
    <name type="scientific">Thiorhodovibrio winogradskyi</name>
    <dbReference type="NCBI Taxonomy" id="77007"/>
    <lineage>
        <taxon>Bacteria</taxon>
        <taxon>Pseudomonadati</taxon>
        <taxon>Pseudomonadota</taxon>
        <taxon>Gammaproteobacteria</taxon>
        <taxon>Chromatiales</taxon>
        <taxon>Chromatiaceae</taxon>
        <taxon>Thiorhodovibrio</taxon>
    </lineage>
</organism>
<proteinExistence type="inferred from homology"/>
<evidence type="ECO:0000256" key="9">
    <source>
        <dbReference type="NCBIfam" id="TIGR03303"/>
    </source>
</evidence>
<keyword evidence="2 8" id="KW-1134">Transmembrane beta strand</keyword>
<evidence type="ECO:0000256" key="6">
    <source>
        <dbReference type="ARBA" id="ARBA00023136"/>
    </source>
</evidence>
<protein>
    <recommendedName>
        <fullName evidence="8 9">Outer membrane protein assembly factor BamA</fullName>
    </recommendedName>
</protein>
<evidence type="ECO:0000256" key="3">
    <source>
        <dbReference type="ARBA" id="ARBA00022692"/>
    </source>
</evidence>
<feature type="domain" description="POTRA" evidence="10">
    <location>
        <begin position="33"/>
        <end position="100"/>
    </location>
</feature>
<dbReference type="Gene3D" id="2.40.160.50">
    <property type="entry name" value="membrane protein fhac: a member of the omp85/tpsb transporter family"/>
    <property type="match status" value="1"/>
</dbReference>
<comment type="subunit">
    <text evidence="8">Part of the Bam complex.</text>
</comment>
<keyword evidence="3 8" id="KW-0812">Transmembrane</keyword>
<keyword evidence="4 8" id="KW-0732">Signal</keyword>
<comment type="subcellular location">
    <subcellularLocation>
        <location evidence="8">Cell outer membrane</location>
    </subcellularLocation>
    <subcellularLocation>
        <location evidence="1">Membrane</location>
    </subcellularLocation>
</comment>
<evidence type="ECO:0000313" key="12">
    <source>
        <dbReference type="Proteomes" id="UP001432180"/>
    </source>
</evidence>
<evidence type="ECO:0000256" key="4">
    <source>
        <dbReference type="ARBA" id="ARBA00022729"/>
    </source>
</evidence>
<dbReference type="EMBL" id="CP121472">
    <property type="protein sequence ID" value="WPL18029.1"/>
    <property type="molecule type" value="Genomic_DNA"/>
</dbReference>
<evidence type="ECO:0000313" key="11">
    <source>
        <dbReference type="EMBL" id="WPL18029.1"/>
    </source>
</evidence>
<dbReference type="InterPro" id="IPR010827">
    <property type="entry name" value="BamA/TamA_POTRA"/>
</dbReference>
<dbReference type="PANTHER" id="PTHR12815">
    <property type="entry name" value="SORTING AND ASSEMBLY MACHINERY SAMM50 PROTEIN FAMILY MEMBER"/>
    <property type="match status" value="1"/>
</dbReference>
<gene>
    <name evidence="8 11" type="primary">bamA</name>
    <name evidence="11" type="ORF">Thiowin_03079</name>
</gene>
<dbReference type="InterPro" id="IPR000184">
    <property type="entry name" value="Bac_surfAg_D15"/>
</dbReference>
<feature type="domain" description="POTRA" evidence="10">
    <location>
        <begin position="101"/>
        <end position="181"/>
    </location>
</feature>
<dbReference type="InterPro" id="IPR034746">
    <property type="entry name" value="POTRA"/>
</dbReference>
<dbReference type="PANTHER" id="PTHR12815:SF23">
    <property type="entry name" value="OUTER MEMBRANE PROTEIN ASSEMBLY FACTOR BAMA"/>
    <property type="match status" value="1"/>
</dbReference>
<feature type="domain" description="POTRA" evidence="10">
    <location>
        <begin position="184"/>
        <end position="272"/>
    </location>
</feature>
<dbReference type="Pfam" id="PF07244">
    <property type="entry name" value="POTRA"/>
    <property type="match status" value="4"/>
</dbReference>
<dbReference type="InterPro" id="IPR023707">
    <property type="entry name" value="OM_assembly_BamA"/>
</dbReference>
<keyword evidence="6 8" id="KW-0472">Membrane</keyword>
<sequence length="777" mass="86471" precursor="true">MPKPITRTMQRRAGALSLLLAVLFWMGTAAAAFRVADIRVEGLQRIAAGTVFSYLPVQINDLVVDDVTSDIIRSLYTTGFFDDVKVERDGNVLVIWVRERPAVARIDIVGNKSIKTDDLKEGLKEIGLAEGRVFNRSVLDRIEQELRRQYFAAGKYGMDVESTVSPLDRNRVAVRIEVTEGLTARLKQINIIGNEDFNEKRLLKLFKLGPTKWNSFYSKNDRYAKEKLAGDIEALRSFYLDRGYINFQVTSTQVTISPDKNDIYVTIGIDEGEVYQVSDIRLAGDPSIPVEQLFPLIEMQRGAVFSRKAASESAERISELLGNEGYAFANVNTVPEVDAENKTVAVTFFVDPGKRVYVRRVNMKGNTRTRDEVLRREMRQLETAWFSADRVTKSRERLKRLGFFEDVNIETPAVPGSPDLVDVDVTVKEKPSGNLLAGVGYSQSDGILFSTSVSQNNFLGTGKQVSFAFNTSGSDQLYRLAYTNPYYTVDGISRGFDLAYQTTDYDESIGADYSTDVGLAEVNFGLPISDTSRAGLGARYQYTHFFAGEYSELAKDFIAQNGNKFNDFFLTASYTKDSRDSAIFPTKGTLQSLYGEIAVPGSDLQFYRITYRGRQYIPLTQRFTFALRANFGYGAGYGDTTEMPFFSNFYAGGPGSVRGWKAYSLGPRETTEENDPVGGNMMLTGSVELFAPPPVGGKFEDTLRLGAFLDFGNVWWTEPSDLVAPTGFDLGDLRYSAGLSLAWLSPVGALSVSVAYPINAKDDDDEQVFQFSFGQNF</sequence>
<evidence type="ECO:0000256" key="8">
    <source>
        <dbReference type="HAMAP-Rule" id="MF_01430"/>
    </source>
</evidence>
<dbReference type="InterPro" id="IPR039910">
    <property type="entry name" value="D15-like"/>
</dbReference>
<dbReference type="PROSITE" id="PS51779">
    <property type="entry name" value="POTRA"/>
    <property type="match status" value="4"/>
</dbReference>
<name>A0ABZ0SCJ4_9GAMM</name>
<feature type="domain" description="POTRA" evidence="10">
    <location>
        <begin position="356"/>
        <end position="430"/>
    </location>
</feature>
<dbReference type="Pfam" id="PF01103">
    <property type="entry name" value="Omp85"/>
    <property type="match status" value="1"/>
</dbReference>
<evidence type="ECO:0000256" key="2">
    <source>
        <dbReference type="ARBA" id="ARBA00022452"/>
    </source>
</evidence>
<dbReference type="PIRSF" id="PIRSF006076">
    <property type="entry name" value="OM_assembly_OMP85"/>
    <property type="match status" value="1"/>
</dbReference>
<evidence type="ECO:0000256" key="5">
    <source>
        <dbReference type="ARBA" id="ARBA00022737"/>
    </source>
</evidence>
<evidence type="ECO:0000256" key="1">
    <source>
        <dbReference type="ARBA" id="ARBA00004370"/>
    </source>
</evidence>